<sequence>KYHLSRAKSWKYPTVRGKAMGAYAHPHGGGSHPKGSPPVKRTAPPGQKVGHIAAKRTGRKKR</sequence>
<evidence type="ECO:0000313" key="2">
    <source>
        <dbReference type="EMBL" id="RLE52517.1"/>
    </source>
</evidence>
<keyword evidence="2" id="KW-0689">Ribosomal protein</keyword>
<keyword evidence="2" id="KW-0687">Ribonucleoprotein</keyword>
<organism evidence="2 3">
    <name type="scientific">Thermoproteota archaeon</name>
    <dbReference type="NCBI Taxonomy" id="2056631"/>
    <lineage>
        <taxon>Archaea</taxon>
        <taxon>Thermoproteota</taxon>
    </lineage>
</organism>
<reference evidence="2 3" key="1">
    <citation type="submission" date="2018-06" db="EMBL/GenBank/DDBJ databases">
        <title>Extensive metabolic versatility and redundancy in microbially diverse, dynamic hydrothermal sediments.</title>
        <authorList>
            <person name="Dombrowski N."/>
            <person name="Teske A."/>
            <person name="Baker B.J."/>
        </authorList>
    </citation>
    <scope>NUCLEOTIDE SEQUENCE [LARGE SCALE GENOMIC DNA]</scope>
    <source>
        <strain evidence="2">B34_G17</strain>
    </source>
</reference>
<proteinExistence type="predicted"/>
<protein>
    <submittedName>
        <fullName evidence="2">50S ribosomal protein L2</fullName>
    </submittedName>
</protein>
<dbReference type="SUPFAM" id="SSF50104">
    <property type="entry name" value="Translation proteins SH3-like domain"/>
    <property type="match status" value="1"/>
</dbReference>
<feature type="region of interest" description="Disordered" evidence="1">
    <location>
        <begin position="20"/>
        <end position="62"/>
    </location>
</feature>
<dbReference type="InterPro" id="IPR008991">
    <property type="entry name" value="Translation_prot_SH3-like_sf"/>
</dbReference>
<evidence type="ECO:0000313" key="3">
    <source>
        <dbReference type="Proteomes" id="UP000272051"/>
    </source>
</evidence>
<feature type="compositionally biased region" description="Basic residues" evidence="1">
    <location>
        <begin position="53"/>
        <end position="62"/>
    </location>
</feature>
<dbReference type="InterPro" id="IPR014726">
    <property type="entry name" value="Ribosomal_uL2_dom3"/>
</dbReference>
<dbReference type="Proteomes" id="UP000272051">
    <property type="component" value="Unassembled WGS sequence"/>
</dbReference>
<dbReference type="EMBL" id="QMQX01000049">
    <property type="protein sequence ID" value="RLE52517.1"/>
    <property type="molecule type" value="Genomic_DNA"/>
</dbReference>
<feature type="non-terminal residue" evidence="2">
    <location>
        <position position="1"/>
    </location>
</feature>
<evidence type="ECO:0000256" key="1">
    <source>
        <dbReference type="SAM" id="MobiDB-lite"/>
    </source>
</evidence>
<dbReference type="GO" id="GO:0005840">
    <property type="term" value="C:ribosome"/>
    <property type="evidence" value="ECO:0007669"/>
    <property type="project" value="UniProtKB-KW"/>
</dbReference>
<gene>
    <name evidence="2" type="primary">rpl2p</name>
    <name evidence="2" type="ORF">DRJ33_03520</name>
</gene>
<accession>A0A497EZA7</accession>
<comment type="caution">
    <text evidence="2">The sequence shown here is derived from an EMBL/GenBank/DDBJ whole genome shotgun (WGS) entry which is preliminary data.</text>
</comment>
<dbReference type="Gene3D" id="4.10.950.10">
    <property type="entry name" value="Ribosomal protein L2, domain 3"/>
    <property type="match status" value="1"/>
</dbReference>
<dbReference type="AlphaFoldDB" id="A0A497EZA7"/>
<name>A0A497EZA7_9CREN</name>